<keyword evidence="2" id="KW-1185">Reference proteome</keyword>
<proteinExistence type="predicted"/>
<dbReference type="EMBL" id="MU267715">
    <property type="protein sequence ID" value="KAH7910387.1"/>
    <property type="molecule type" value="Genomic_DNA"/>
</dbReference>
<evidence type="ECO:0000313" key="1">
    <source>
        <dbReference type="EMBL" id="KAH7910387.1"/>
    </source>
</evidence>
<accession>A0ACB8ABC9</accession>
<evidence type="ECO:0000313" key="2">
    <source>
        <dbReference type="Proteomes" id="UP000790377"/>
    </source>
</evidence>
<sequence>MFHLWGRIAAVLLVVIPEQSAILLRDSQHQHAPCGHDCASDNKPSFTSYVRCSLCGLQEFYGLPGLEICPTRRNAGFPWIHPSIVESRNHSWLSHSHSIISPSNSSWQ</sequence>
<reference evidence="1" key="1">
    <citation type="journal article" date="2021" name="New Phytol.">
        <title>Evolutionary innovations through gain and loss of genes in the ectomycorrhizal Boletales.</title>
        <authorList>
            <person name="Wu G."/>
            <person name="Miyauchi S."/>
            <person name="Morin E."/>
            <person name="Kuo A."/>
            <person name="Drula E."/>
            <person name="Varga T."/>
            <person name="Kohler A."/>
            <person name="Feng B."/>
            <person name="Cao Y."/>
            <person name="Lipzen A."/>
            <person name="Daum C."/>
            <person name="Hundley H."/>
            <person name="Pangilinan J."/>
            <person name="Johnson J."/>
            <person name="Barry K."/>
            <person name="LaButti K."/>
            <person name="Ng V."/>
            <person name="Ahrendt S."/>
            <person name="Min B."/>
            <person name="Choi I.G."/>
            <person name="Park H."/>
            <person name="Plett J.M."/>
            <person name="Magnuson J."/>
            <person name="Spatafora J.W."/>
            <person name="Nagy L.G."/>
            <person name="Henrissat B."/>
            <person name="Grigoriev I.V."/>
            <person name="Yang Z.L."/>
            <person name="Xu J."/>
            <person name="Martin F.M."/>
        </authorList>
    </citation>
    <scope>NUCLEOTIDE SEQUENCE</scope>
    <source>
        <strain evidence="1">ATCC 28755</strain>
    </source>
</reference>
<protein>
    <submittedName>
        <fullName evidence="1">Uncharacterized protein</fullName>
    </submittedName>
</protein>
<name>A0ACB8ABC9_9AGAM</name>
<gene>
    <name evidence="1" type="ORF">BJ138DRAFT_1152988</name>
</gene>
<dbReference type="Proteomes" id="UP000790377">
    <property type="component" value="Unassembled WGS sequence"/>
</dbReference>
<organism evidence="1 2">
    <name type="scientific">Hygrophoropsis aurantiaca</name>
    <dbReference type="NCBI Taxonomy" id="72124"/>
    <lineage>
        <taxon>Eukaryota</taxon>
        <taxon>Fungi</taxon>
        <taxon>Dikarya</taxon>
        <taxon>Basidiomycota</taxon>
        <taxon>Agaricomycotina</taxon>
        <taxon>Agaricomycetes</taxon>
        <taxon>Agaricomycetidae</taxon>
        <taxon>Boletales</taxon>
        <taxon>Coniophorineae</taxon>
        <taxon>Hygrophoropsidaceae</taxon>
        <taxon>Hygrophoropsis</taxon>
    </lineage>
</organism>
<comment type="caution">
    <text evidence="1">The sequence shown here is derived from an EMBL/GenBank/DDBJ whole genome shotgun (WGS) entry which is preliminary data.</text>
</comment>